<dbReference type="OrthoDB" id="9808332at2"/>
<dbReference type="Gene3D" id="3.40.190.10">
    <property type="entry name" value="Periplasmic binding protein-like II"/>
    <property type="match status" value="2"/>
</dbReference>
<dbReference type="CDD" id="cd14747">
    <property type="entry name" value="PBP2_MalE"/>
    <property type="match status" value="1"/>
</dbReference>
<keyword evidence="3" id="KW-0813">Transport</keyword>
<name>A0A7U7GFQ6_9GAMM</name>
<accession>A0A7U7GFQ6</accession>
<organism evidence="5 6">
    <name type="scientific">Candidatus Contendobacter odensis Run_B_J11</name>
    <dbReference type="NCBI Taxonomy" id="1400861"/>
    <lineage>
        <taxon>Bacteria</taxon>
        <taxon>Pseudomonadati</taxon>
        <taxon>Pseudomonadota</taxon>
        <taxon>Gammaproteobacteria</taxon>
        <taxon>Candidatus Competibacteraceae</taxon>
        <taxon>Candidatus Contendibacter</taxon>
    </lineage>
</organism>
<comment type="similarity">
    <text evidence="2">Belongs to the bacterial solute-binding protein 1 family.</text>
</comment>
<evidence type="ECO:0000256" key="2">
    <source>
        <dbReference type="ARBA" id="ARBA00008520"/>
    </source>
</evidence>
<dbReference type="EMBL" id="CBTK010000299">
    <property type="protein sequence ID" value="CDH47426.1"/>
    <property type="molecule type" value="Genomic_DNA"/>
</dbReference>
<comment type="caution">
    <text evidence="5">The sequence shown here is derived from an EMBL/GenBank/DDBJ whole genome shotgun (WGS) entry which is preliminary data.</text>
</comment>
<sequence length="448" mass="50666">MTKGERREENGIPDVHCIFSGRLKSIGSRLIRLALMLGALTGCHSDPGAVVTVEFWAMGQEGEQVQVLLPEFERRHPEIRVRVQQIPWSAAHEKLLTAYAGDAMPDLFQLGNTWIPEFVALRAIEPLDQRLRDDPAAVLADFFPGILVTNRLDGQTYALPWYVDTRLLFYRTDLLSATGFAQPPETWEDWRKAMTVLKVAGGSMRYAILLPVNEWQLLVILALQHGAPLLRDRDQYGDFQNPRFREAFTFYLSLFEQGLAPPVSNTQMANLYQEFASGTFALYVSGPWNIGEFRRRLPAAVQPHWNTAPLPGFGADPGLSLAGGASLALSRSSPRQDAAWKLLQFLTEPEQQARFYSLTGDLPARQSAWADPALADNRYAQAFWHQLQHVQATPPIPEWERIANKIAYYAELTIRKQKSMDEALAALDRDVDRILEKRRWLLSRSLTP</sequence>
<proteinExistence type="inferred from homology"/>
<evidence type="ECO:0000256" key="4">
    <source>
        <dbReference type="ARBA" id="ARBA00022729"/>
    </source>
</evidence>
<protein>
    <submittedName>
        <fullName evidence="5">Sugar ABC transporter, sugar-binding protein</fullName>
    </submittedName>
</protein>
<keyword evidence="4" id="KW-0732">Signal</keyword>
<evidence type="ECO:0000313" key="5">
    <source>
        <dbReference type="EMBL" id="CDH47426.1"/>
    </source>
</evidence>
<dbReference type="AlphaFoldDB" id="A0A7U7GFQ6"/>
<reference evidence="5 6" key="1">
    <citation type="journal article" date="2014" name="ISME J.">
        <title>Candidatus Competibacter-lineage genomes retrieved from metagenomes reveal functional metabolic diversity.</title>
        <authorList>
            <person name="McIlroy S.J."/>
            <person name="Albertsen M."/>
            <person name="Andresen E.K."/>
            <person name="Saunders A.M."/>
            <person name="Kristiansen R."/>
            <person name="Stokholm-Bjerregaard M."/>
            <person name="Nielsen K.L."/>
            <person name="Nielsen P.H."/>
        </authorList>
    </citation>
    <scope>NUCLEOTIDE SEQUENCE [LARGE SCALE GENOMIC DNA]</scope>
    <source>
        <strain evidence="5 6">Run_B_J11</strain>
    </source>
</reference>
<gene>
    <name evidence="5" type="ORF">BN874_800019</name>
</gene>
<dbReference type="InterPro" id="IPR006059">
    <property type="entry name" value="SBP"/>
</dbReference>
<dbReference type="InterPro" id="IPR050490">
    <property type="entry name" value="Bact_solute-bd_prot1"/>
</dbReference>
<dbReference type="GO" id="GO:0042597">
    <property type="term" value="C:periplasmic space"/>
    <property type="evidence" value="ECO:0007669"/>
    <property type="project" value="UniProtKB-SubCell"/>
</dbReference>
<dbReference type="Proteomes" id="UP000019184">
    <property type="component" value="Unassembled WGS sequence"/>
</dbReference>
<dbReference type="SUPFAM" id="SSF53850">
    <property type="entry name" value="Periplasmic binding protein-like II"/>
    <property type="match status" value="1"/>
</dbReference>
<dbReference type="Pfam" id="PF01547">
    <property type="entry name" value="SBP_bac_1"/>
    <property type="match status" value="1"/>
</dbReference>
<evidence type="ECO:0000313" key="6">
    <source>
        <dbReference type="Proteomes" id="UP000019184"/>
    </source>
</evidence>
<evidence type="ECO:0000256" key="3">
    <source>
        <dbReference type="ARBA" id="ARBA00022448"/>
    </source>
</evidence>
<evidence type="ECO:0000256" key="1">
    <source>
        <dbReference type="ARBA" id="ARBA00004418"/>
    </source>
</evidence>
<dbReference type="PANTHER" id="PTHR43649:SF34">
    <property type="entry name" value="ABC TRANSPORTER PERIPLASMIC-BINDING PROTEIN YCJN-RELATED"/>
    <property type="match status" value="1"/>
</dbReference>
<keyword evidence="6" id="KW-1185">Reference proteome</keyword>
<dbReference type="PANTHER" id="PTHR43649">
    <property type="entry name" value="ARABINOSE-BINDING PROTEIN-RELATED"/>
    <property type="match status" value="1"/>
</dbReference>
<dbReference type="RefSeq" id="WP_081756551.1">
    <property type="nucleotide sequence ID" value="NZ_CBTK010000299.1"/>
</dbReference>
<comment type="subcellular location">
    <subcellularLocation>
        <location evidence="1">Periplasm</location>
    </subcellularLocation>
</comment>